<dbReference type="EC" id="6.3.3.2" evidence="5"/>
<gene>
    <name evidence="6" type="ORF">C1707_25750</name>
    <name evidence="7" type="ORF">CFHF_21000</name>
</gene>
<dbReference type="Gene3D" id="3.40.50.10420">
    <property type="entry name" value="NagB/RpiA/CoA transferase-like"/>
    <property type="match status" value="1"/>
</dbReference>
<dbReference type="OrthoDB" id="9801938at2"/>
<feature type="binding site" evidence="4">
    <location>
        <begin position="144"/>
        <end position="152"/>
    </location>
    <ligand>
        <name>ATP</name>
        <dbReference type="ChEBI" id="CHEBI:30616"/>
    </ligand>
</feature>
<dbReference type="GO" id="GO:0035999">
    <property type="term" value="P:tetrahydrofolate interconversion"/>
    <property type="evidence" value="ECO:0007669"/>
    <property type="project" value="TreeGrafter"/>
</dbReference>
<keyword evidence="3 4" id="KW-0067">ATP-binding</keyword>
<dbReference type="GO" id="GO:0030272">
    <property type="term" value="F:5-formyltetrahydrofolate cyclo-ligase activity"/>
    <property type="evidence" value="ECO:0007669"/>
    <property type="project" value="UniProtKB-EC"/>
</dbReference>
<evidence type="ECO:0000256" key="1">
    <source>
        <dbReference type="ARBA" id="ARBA00010638"/>
    </source>
</evidence>
<dbReference type="InterPro" id="IPR002698">
    <property type="entry name" value="FTHF_cligase"/>
</dbReference>
<reference evidence="6 9" key="2">
    <citation type="submission" date="2018-01" db="EMBL/GenBank/DDBJ databases">
        <title>Complete genome sequence of Caulobacter flavus RHGG3.</title>
        <authorList>
            <person name="Yang E."/>
        </authorList>
    </citation>
    <scope>NUCLEOTIDE SEQUENCE [LARGE SCALE GENOMIC DNA]</scope>
    <source>
        <strain evidence="6 9">RHGG3</strain>
    </source>
</reference>
<evidence type="ECO:0000256" key="4">
    <source>
        <dbReference type="PIRSR" id="PIRSR006806-1"/>
    </source>
</evidence>
<dbReference type="PANTHER" id="PTHR23407">
    <property type="entry name" value="ATPASE INHIBITOR/5-FORMYLTETRAHYDROFOLATE CYCLO-LIGASE"/>
    <property type="match status" value="1"/>
</dbReference>
<dbReference type="PANTHER" id="PTHR23407:SF1">
    <property type="entry name" value="5-FORMYLTETRAHYDROFOLATE CYCLO-LIGASE"/>
    <property type="match status" value="1"/>
</dbReference>
<dbReference type="SUPFAM" id="SSF100950">
    <property type="entry name" value="NagB/RpiA/CoA transferase-like"/>
    <property type="match status" value="1"/>
</dbReference>
<sequence>MTIADPAAAKAALRVFVRNRRKQLALEHPEADWKLVDVASEPLSARFPDPRGKVAALYHGLGSEVSARALADWLAEQGWSLALPSVEGADPRGKGGHMVFRAWTPGEPLARDAIGLVAPVAGNPVVQPDLVFAPLLGWDREGRRLGQGGGYYDRALEDLRRRKPAFVVGLGYQGQETHNLPDERHDQRLDAILTENEYIEVRKD</sequence>
<evidence type="ECO:0000256" key="5">
    <source>
        <dbReference type="RuleBase" id="RU361279"/>
    </source>
</evidence>
<protein>
    <recommendedName>
        <fullName evidence="5">5-formyltetrahydrofolate cyclo-ligase</fullName>
        <ecNumber evidence="5">6.3.3.2</ecNumber>
    </recommendedName>
</protein>
<accession>A0A2N5CNG7</accession>
<reference evidence="7 8" key="1">
    <citation type="submission" date="2017-12" db="EMBL/GenBank/DDBJ databases">
        <title>The genome sequence of Caulobacter flavus CGMCC1 15093.</title>
        <authorList>
            <person name="Gao J."/>
            <person name="Mao X."/>
            <person name="Sun J."/>
        </authorList>
    </citation>
    <scope>NUCLEOTIDE SEQUENCE [LARGE SCALE GENOMIC DNA]</scope>
    <source>
        <strain evidence="7 8">CGMCC1 15093</strain>
    </source>
</reference>
<keyword evidence="5" id="KW-0479">Metal-binding</keyword>
<evidence type="ECO:0000313" key="7">
    <source>
        <dbReference type="EMBL" id="PLR08054.1"/>
    </source>
</evidence>
<evidence type="ECO:0000313" key="6">
    <source>
        <dbReference type="EMBL" id="AYV49369.1"/>
    </source>
</evidence>
<keyword evidence="9" id="KW-1185">Reference proteome</keyword>
<comment type="cofactor">
    <cofactor evidence="5">
        <name>Mg(2+)</name>
        <dbReference type="ChEBI" id="CHEBI:18420"/>
    </cofactor>
</comment>
<comment type="catalytic activity">
    <reaction evidence="5">
        <text>(6S)-5-formyl-5,6,7,8-tetrahydrofolate + ATP = (6R)-5,10-methenyltetrahydrofolate + ADP + phosphate</text>
        <dbReference type="Rhea" id="RHEA:10488"/>
        <dbReference type="ChEBI" id="CHEBI:30616"/>
        <dbReference type="ChEBI" id="CHEBI:43474"/>
        <dbReference type="ChEBI" id="CHEBI:57455"/>
        <dbReference type="ChEBI" id="CHEBI:57457"/>
        <dbReference type="ChEBI" id="CHEBI:456216"/>
        <dbReference type="EC" id="6.3.3.2"/>
    </reaction>
</comment>
<feature type="binding site" evidence="4">
    <location>
        <position position="64"/>
    </location>
    <ligand>
        <name>substrate</name>
    </ligand>
</feature>
<dbReference type="InterPro" id="IPR024185">
    <property type="entry name" value="FTHF_cligase-like_sf"/>
</dbReference>
<comment type="similarity">
    <text evidence="1 5">Belongs to the 5-formyltetrahydrofolate cyclo-ligase family.</text>
</comment>
<evidence type="ECO:0000313" key="8">
    <source>
        <dbReference type="Proteomes" id="UP000234483"/>
    </source>
</evidence>
<dbReference type="Pfam" id="PF01812">
    <property type="entry name" value="5-FTHF_cyc-lig"/>
    <property type="match status" value="1"/>
</dbReference>
<evidence type="ECO:0000256" key="3">
    <source>
        <dbReference type="ARBA" id="ARBA00022840"/>
    </source>
</evidence>
<dbReference type="Proteomes" id="UP000234483">
    <property type="component" value="Unassembled WGS sequence"/>
</dbReference>
<keyword evidence="2 4" id="KW-0547">Nucleotide-binding</keyword>
<name>A0A2N5CNG7_9CAUL</name>
<dbReference type="InterPro" id="IPR037171">
    <property type="entry name" value="NagB/RpiA_transferase-like"/>
</dbReference>
<organism evidence="7 8">
    <name type="scientific">Caulobacter flavus</name>
    <dbReference type="NCBI Taxonomy" id="1679497"/>
    <lineage>
        <taxon>Bacteria</taxon>
        <taxon>Pseudomonadati</taxon>
        <taxon>Pseudomonadota</taxon>
        <taxon>Alphaproteobacteria</taxon>
        <taxon>Caulobacterales</taxon>
        <taxon>Caulobacteraceae</taxon>
        <taxon>Caulobacter</taxon>
    </lineage>
</organism>
<keyword evidence="5" id="KW-0460">Magnesium</keyword>
<keyword evidence="7" id="KW-0436">Ligase</keyword>
<dbReference type="KEGG" id="cfh:C1707_25750"/>
<dbReference type="GO" id="GO:0046872">
    <property type="term" value="F:metal ion binding"/>
    <property type="evidence" value="ECO:0007669"/>
    <property type="project" value="UniProtKB-KW"/>
</dbReference>
<dbReference type="GO" id="GO:0009396">
    <property type="term" value="P:folic acid-containing compound biosynthetic process"/>
    <property type="evidence" value="ECO:0007669"/>
    <property type="project" value="TreeGrafter"/>
</dbReference>
<dbReference type="Proteomes" id="UP000281192">
    <property type="component" value="Chromosome"/>
</dbReference>
<evidence type="ECO:0000313" key="9">
    <source>
        <dbReference type="Proteomes" id="UP000281192"/>
    </source>
</evidence>
<dbReference type="EMBL" id="PJRQ01000043">
    <property type="protein sequence ID" value="PLR08054.1"/>
    <property type="molecule type" value="Genomic_DNA"/>
</dbReference>
<dbReference type="RefSeq" id="WP_101714892.1">
    <property type="nucleotide sequence ID" value="NZ_CP026100.1"/>
</dbReference>
<dbReference type="AlphaFoldDB" id="A0A2N5CNG7"/>
<feature type="binding site" evidence="4">
    <location>
        <begin position="10"/>
        <end position="14"/>
    </location>
    <ligand>
        <name>ATP</name>
        <dbReference type="ChEBI" id="CHEBI:30616"/>
    </ligand>
</feature>
<dbReference type="PIRSF" id="PIRSF006806">
    <property type="entry name" value="FTHF_cligase"/>
    <property type="match status" value="1"/>
</dbReference>
<dbReference type="EMBL" id="CP026100">
    <property type="protein sequence ID" value="AYV49369.1"/>
    <property type="molecule type" value="Genomic_DNA"/>
</dbReference>
<dbReference type="NCBIfam" id="TIGR02727">
    <property type="entry name" value="MTHFS_bact"/>
    <property type="match status" value="1"/>
</dbReference>
<dbReference type="GO" id="GO:0005524">
    <property type="term" value="F:ATP binding"/>
    <property type="evidence" value="ECO:0007669"/>
    <property type="project" value="UniProtKB-KW"/>
</dbReference>
<evidence type="ECO:0000256" key="2">
    <source>
        <dbReference type="ARBA" id="ARBA00022741"/>
    </source>
</evidence>
<proteinExistence type="inferred from homology"/>